<accession>A0ABY6ZC32</accession>
<gene>
    <name evidence="1" type="ORF">NZD89_18425</name>
</gene>
<reference evidence="1" key="1">
    <citation type="submission" date="2022-08" db="EMBL/GenBank/DDBJ databases">
        <title>Alicyclobacillus fastidiosus DSM 17978, complete genome.</title>
        <authorList>
            <person name="Wang Q."/>
            <person name="Cai R."/>
            <person name="Wang Z."/>
        </authorList>
    </citation>
    <scope>NUCLEOTIDE SEQUENCE</scope>
    <source>
        <strain evidence="1">DSM 17978</strain>
    </source>
</reference>
<dbReference type="Proteomes" id="UP001164761">
    <property type="component" value="Chromosome"/>
</dbReference>
<dbReference type="RefSeq" id="WP_268004230.1">
    <property type="nucleotide sequence ID" value="NZ_BSUT01000001.1"/>
</dbReference>
<name>A0ABY6ZC32_9BACL</name>
<keyword evidence="2" id="KW-1185">Reference proteome</keyword>
<protein>
    <submittedName>
        <fullName evidence="1">Uncharacterized protein</fullName>
    </submittedName>
</protein>
<sequence>MSQSSNNPQEATLQGGIPKLSYKGDITFFAQAYTPAAPGVKLTPGSTKLYEMEDLAKEFENHQTMTSAKFQACLAWLHISVPNNAQAAINSEALSPHLKELSQSRH</sequence>
<dbReference type="EMBL" id="CP104067">
    <property type="protein sequence ID" value="WAH40333.1"/>
    <property type="molecule type" value="Genomic_DNA"/>
</dbReference>
<evidence type="ECO:0000313" key="2">
    <source>
        <dbReference type="Proteomes" id="UP001164761"/>
    </source>
</evidence>
<organism evidence="1 2">
    <name type="scientific">Alicyclobacillus fastidiosus</name>
    <dbReference type="NCBI Taxonomy" id="392011"/>
    <lineage>
        <taxon>Bacteria</taxon>
        <taxon>Bacillati</taxon>
        <taxon>Bacillota</taxon>
        <taxon>Bacilli</taxon>
        <taxon>Bacillales</taxon>
        <taxon>Alicyclobacillaceae</taxon>
        <taxon>Alicyclobacillus</taxon>
    </lineage>
</organism>
<evidence type="ECO:0000313" key="1">
    <source>
        <dbReference type="EMBL" id="WAH40333.1"/>
    </source>
</evidence>
<proteinExistence type="predicted"/>